<dbReference type="AlphaFoldDB" id="A0A918U8X6"/>
<dbReference type="Pfam" id="PF13365">
    <property type="entry name" value="Trypsin_2"/>
    <property type="match status" value="1"/>
</dbReference>
<name>A0A918U8X6_9NEIS</name>
<dbReference type="InterPro" id="IPR009003">
    <property type="entry name" value="Peptidase_S1_PA"/>
</dbReference>
<gene>
    <name evidence="1" type="ORF">GCM10011289_15620</name>
</gene>
<accession>A0A918U8X6</accession>
<dbReference type="Proteomes" id="UP000645257">
    <property type="component" value="Unassembled WGS sequence"/>
</dbReference>
<protein>
    <recommendedName>
        <fullName evidence="3">Trypsin-like peptidase</fullName>
    </recommendedName>
</protein>
<evidence type="ECO:0000313" key="1">
    <source>
        <dbReference type="EMBL" id="GGY13236.1"/>
    </source>
</evidence>
<reference evidence="1" key="2">
    <citation type="submission" date="2020-09" db="EMBL/GenBank/DDBJ databases">
        <authorList>
            <person name="Sun Q."/>
            <person name="Kim S."/>
        </authorList>
    </citation>
    <scope>NUCLEOTIDE SEQUENCE</scope>
    <source>
        <strain evidence="1">KCTC 32182</strain>
    </source>
</reference>
<proteinExistence type="predicted"/>
<comment type="caution">
    <text evidence="1">The sequence shown here is derived from an EMBL/GenBank/DDBJ whole genome shotgun (WGS) entry which is preliminary data.</text>
</comment>
<reference evidence="1" key="1">
    <citation type="journal article" date="2014" name="Int. J. Syst. Evol. Microbiol.">
        <title>Complete genome sequence of Corynebacterium casei LMG S-19264T (=DSM 44701T), isolated from a smear-ripened cheese.</title>
        <authorList>
            <consortium name="US DOE Joint Genome Institute (JGI-PGF)"/>
            <person name="Walter F."/>
            <person name="Albersmeier A."/>
            <person name="Kalinowski J."/>
            <person name="Ruckert C."/>
        </authorList>
    </citation>
    <scope>NUCLEOTIDE SEQUENCE</scope>
    <source>
        <strain evidence="1">KCTC 32182</strain>
    </source>
</reference>
<dbReference type="EMBL" id="BMYX01000007">
    <property type="protein sequence ID" value="GGY13236.1"/>
    <property type="molecule type" value="Genomic_DNA"/>
</dbReference>
<sequence length="252" mass="27509">MLGLVDRLRHTTVRLECRKTSGECVTGTAFFFTYRWEDGQVAPMVVTCSHVIRDACQGAFVLTRADEQGDPLTGWCERVVFDRFASFWRPHACFDISIMPFAPILQYAAGHGLRFYTPAFEENNLPTPPILAALTGLESVLMPGYPDGIWDEMNNLPVLRRGFAATSPNRNYAGRPDFLIDCACFPGASGSPVVMVGEPAGAGPEGVTLLGVLYAGMLHPLDESCPARAIPNNLGLVLKSESLQTFKALIRP</sequence>
<evidence type="ECO:0008006" key="3">
    <source>
        <dbReference type="Google" id="ProtNLM"/>
    </source>
</evidence>
<evidence type="ECO:0000313" key="2">
    <source>
        <dbReference type="Proteomes" id="UP000645257"/>
    </source>
</evidence>
<dbReference type="SUPFAM" id="SSF50494">
    <property type="entry name" value="Trypsin-like serine proteases"/>
    <property type="match status" value="1"/>
</dbReference>
<keyword evidence="2" id="KW-1185">Reference proteome</keyword>
<organism evidence="1 2">
    <name type="scientific">Paludibacterium paludis</name>
    <dbReference type="NCBI Taxonomy" id="1225769"/>
    <lineage>
        <taxon>Bacteria</taxon>
        <taxon>Pseudomonadati</taxon>
        <taxon>Pseudomonadota</taxon>
        <taxon>Betaproteobacteria</taxon>
        <taxon>Neisseriales</taxon>
        <taxon>Chromobacteriaceae</taxon>
        <taxon>Paludibacterium</taxon>
    </lineage>
</organism>